<dbReference type="KEGG" id="lrz:BJI69_04810"/>
<dbReference type="AlphaFoldDB" id="A0A0G9HEZ1"/>
<dbReference type="Proteomes" id="UP000182987">
    <property type="component" value="Chromosome"/>
</dbReference>
<gene>
    <name evidence="1" type="ORF">BJI69_04810</name>
</gene>
<dbReference type="Gene3D" id="1.10.443.10">
    <property type="entry name" value="Intergrase catalytic core"/>
    <property type="match status" value="1"/>
</dbReference>
<keyword evidence="2" id="KW-1185">Reference proteome</keyword>
<dbReference type="CDD" id="cd01184">
    <property type="entry name" value="INT_C_like_1"/>
    <property type="match status" value="1"/>
</dbReference>
<sequence length="494" mass="54882">MRMRLAHHLLRHPQSGMWHFRLIVPKALRPILGLGVVKRSLGTKDPALARMWAYALGVRCAQMLATARDELEAGMSKQWDDDAVARMMGQIEKNLDGGTVRKWEVETPDGHRLRTDGSDRDHRQGMEALKAILEAQPPVTMSPRYPVAPAASGSRLNLGDAIKGYSEVEALAMRPNTWSQRKRALDDFCKAIGPFAFVALITRQKASTWSDGLLRSGKSNVYVANCVSHVAQLFESLLRKEIVTSNPIKGLVVVKKSEKAKRRAQGHEWEPFEVETLKRIFDPANLKKVKEHVSWGALLGLYTGGRVGELAQIFLRDFVVEGGVPCLKICADSDGQSIKTGFGGERLVPIHPDLIELGLLDRVERLRAEGHERLFPRMRIDSAAGKGNSISKGFNYYLAGLGIKPRRAHGIIGIHSLRKTVIQTLQGSSLPAERRRALVGHEAGDPVADTHQGSYMRTWTPGELSAFFPGLPWASWLRLTDLAPMLRGQKPREF</sequence>
<organism evidence="1 2">
    <name type="scientific">Luteibacter rhizovicinus DSM 16549</name>
    <dbReference type="NCBI Taxonomy" id="1440763"/>
    <lineage>
        <taxon>Bacteria</taxon>
        <taxon>Pseudomonadati</taxon>
        <taxon>Pseudomonadota</taxon>
        <taxon>Gammaproteobacteria</taxon>
        <taxon>Lysobacterales</taxon>
        <taxon>Rhodanobacteraceae</taxon>
        <taxon>Luteibacter</taxon>
    </lineage>
</organism>
<protein>
    <submittedName>
        <fullName evidence="1">Uncharacterized protein</fullName>
    </submittedName>
</protein>
<reference evidence="2" key="1">
    <citation type="submission" date="2016-09" db="EMBL/GenBank/DDBJ databases">
        <authorList>
            <person name="Lysoe E."/>
        </authorList>
    </citation>
    <scope>NUCLEOTIDE SEQUENCE [LARGE SCALE GENOMIC DNA]</scope>
    <source>
        <strain evidence="2">LJ96T</strain>
    </source>
</reference>
<dbReference type="STRING" id="1440763.BJI69_04810"/>
<dbReference type="SUPFAM" id="SSF56349">
    <property type="entry name" value="DNA breaking-rejoining enzymes"/>
    <property type="match status" value="1"/>
</dbReference>
<name>A0A0G9HEZ1_9GAMM</name>
<proteinExistence type="predicted"/>
<dbReference type="GO" id="GO:0003677">
    <property type="term" value="F:DNA binding"/>
    <property type="evidence" value="ECO:0007669"/>
    <property type="project" value="InterPro"/>
</dbReference>
<dbReference type="GO" id="GO:0015074">
    <property type="term" value="P:DNA integration"/>
    <property type="evidence" value="ECO:0007669"/>
    <property type="project" value="InterPro"/>
</dbReference>
<evidence type="ECO:0000313" key="1">
    <source>
        <dbReference type="EMBL" id="APG03295.1"/>
    </source>
</evidence>
<dbReference type="OrthoDB" id="9784724at2"/>
<dbReference type="InterPro" id="IPR010998">
    <property type="entry name" value="Integrase_recombinase_N"/>
</dbReference>
<dbReference type="RefSeq" id="WP_046966858.1">
    <property type="nucleotide sequence ID" value="NZ_CP017480.1"/>
</dbReference>
<dbReference type="GO" id="GO:0006310">
    <property type="term" value="P:DNA recombination"/>
    <property type="evidence" value="ECO:0007669"/>
    <property type="project" value="InterPro"/>
</dbReference>
<dbReference type="PATRIC" id="fig|1440763.5.peg.937"/>
<evidence type="ECO:0000313" key="2">
    <source>
        <dbReference type="Proteomes" id="UP000182987"/>
    </source>
</evidence>
<dbReference type="InterPro" id="IPR002104">
    <property type="entry name" value="Integrase_catalytic"/>
</dbReference>
<dbReference type="InterPro" id="IPR011010">
    <property type="entry name" value="DNA_brk_join_enz"/>
</dbReference>
<dbReference type="InterPro" id="IPR046668">
    <property type="entry name" value="DUF6538"/>
</dbReference>
<dbReference type="EMBL" id="CP017480">
    <property type="protein sequence ID" value="APG03295.1"/>
    <property type="molecule type" value="Genomic_DNA"/>
</dbReference>
<dbReference type="Gene3D" id="1.10.150.130">
    <property type="match status" value="1"/>
</dbReference>
<dbReference type="InterPro" id="IPR013762">
    <property type="entry name" value="Integrase-like_cat_sf"/>
</dbReference>
<dbReference type="PROSITE" id="PS51898">
    <property type="entry name" value="TYR_RECOMBINASE"/>
    <property type="match status" value="1"/>
</dbReference>
<accession>A0A0G9HEZ1</accession>
<dbReference type="Pfam" id="PF20172">
    <property type="entry name" value="DUF6538"/>
    <property type="match status" value="1"/>
</dbReference>